<dbReference type="InterPro" id="IPR041569">
    <property type="entry name" value="AAA_lid_3"/>
</dbReference>
<dbReference type="InterPro" id="IPR003959">
    <property type="entry name" value="ATPase_AAA_core"/>
</dbReference>
<evidence type="ECO:0000256" key="1">
    <source>
        <dbReference type="ARBA" id="ARBA00001947"/>
    </source>
</evidence>
<evidence type="ECO:0000256" key="11">
    <source>
        <dbReference type="ARBA" id="ARBA00022840"/>
    </source>
</evidence>
<dbReference type="FunFam" id="1.10.8.60:FF:000001">
    <property type="entry name" value="ATP-dependent zinc metalloprotease FtsH"/>
    <property type="match status" value="1"/>
</dbReference>
<keyword evidence="12" id="KW-0809">Transit peptide</keyword>
<keyword evidence="11 15" id="KW-0067">ATP-binding</keyword>
<gene>
    <name evidence="18" type="ORF">PPRIM_AZ9-3.1.T0130044</name>
</gene>
<proteinExistence type="inferred from homology"/>
<evidence type="ECO:0000256" key="3">
    <source>
        <dbReference type="ARBA" id="ARBA00010044"/>
    </source>
</evidence>
<evidence type="ECO:0000256" key="16">
    <source>
        <dbReference type="SAM" id="Coils"/>
    </source>
</evidence>
<comment type="similarity">
    <text evidence="15">Belongs to the AAA ATPase family.</text>
</comment>
<keyword evidence="19" id="KW-1185">Reference proteome</keyword>
<dbReference type="PROSITE" id="PS00674">
    <property type="entry name" value="AAA"/>
    <property type="match status" value="1"/>
</dbReference>
<dbReference type="GO" id="GO:0016020">
    <property type="term" value="C:membrane"/>
    <property type="evidence" value="ECO:0007669"/>
    <property type="project" value="UniProtKB-SubCell"/>
</dbReference>
<evidence type="ECO:0000256" key="7">
    <source>
        <dbReference type="ARBA" id="ARBA00022723"/>
    </source>
</evidence>
<dbReference type="PANTHER" id="PTHR23076">
    <property type="entry name" value="METALLOPROTEASE M41 FTSH"/>
    <property type="match status" value="1"/>
</dbReference>
<dbReference type="OMA" id="HETMTAD"/>
<name>A0A8S1K2F7_PARPR</name>
<evidence type="ECO:0000256" key="10">
    <source>
        <dbReference type="ARBA" id="ARBA00022833"/>
    </source>
</evidence>
<dbReference type="Pfam" id="PF17862">
    <property type="entry name" value="AAA_lid_3"/>
    <property type="match status" value="1"/>
</dbReference>
<evidence type="ECO:0000256" key="9">
    <source>
        <dbReference type="ARBA" id="ARBA00022801"/>
    </source>
</evidence>
<dbReference type="PANTHER" id="PTHR23076:SF97">
    <property type="entry name" value="ATP-DEPENDENT ZINC METALLOPROTEASE YME1L1"/>
    <property type="match status" value="1"/>
</dbReference>
<keyword evidence="16" id="KW-0175">Coiled coil</keyword>
<evidence type="ECO:0000256" key="8">
    <source>
        <dbReference type="ARBA" id="ARBA00022741"/>
    </source>
</evidence>
<dbReference type="Pfam" id="PF01434">
    <property type="entry name" value="Peptidase_M41"/>
    <property type="match status" value="1"/>
</dbReference>
<keyword evidence="5" id="KW-0645">Protease</keyword>
<dbReference type="Pfam" id="PF00004">
    <property type="entry name" value="AAA"/>
    <property type="match status" value="1"/>
</dbReference>
<dbReference type="GO" id="GO:0005739">
    <property type="term" value="C:mitochondrion"/>
    <property type="evidence" value="ECO:0007669"/>
    <property type="project" value="TreeGrafter"/>
</dbReference>
<dbReference type="InterPro" id="IPR003960">
    <property type="entry name" value="ATPase_AAA_CS"/>
</dbReference>
<keyword evidence="7" id="KW-0479">Metal-binding</keyword>
<feature type="domain" description="AAA+ ATPase" evidence="17">
    <location>
        <begin position="180"/>
        <end position="315"/>
    </location>
</feature>
<dbReference type="GO" id="GO:0006508">
    <property type="term" value="P:proteolysis"/>
    <property type="evidence" value="ECO:0007669"/>
    <property type="project" value="UniProtKB-KW"/>
</dbReference>
<dbReference type="AlphaFoldDB" id="A0A8S1K2F7"/>
<comment type="caution">
    <text evidence="18">The sequence shown here is derived from an EMBL/GenBank/DDBJ whole genome shotgun (WGS) entry which is preliminary data.</text>
</comment>
<dbReference type="GO" id="GO:0046872">
    <property type="term" value="F:metal ion binding"/>
    <property type="evidence" value="ECO:0007669"/>
    <property type="project" value="UniProtKB-KW"/>
</dbReference>
<dbReference type="GO" id="GO:0016887">
    <property type="term" value="F:ATP hydrolysis activity"/>
    <property type="evidence" value="ECO:0007669"/>
    <property type="project" value="InterPro"/>
</dbReference>
<evidence type="ECO:0000256" key="4">
    <source>
        <dbReference type="ARBA" id="ARBA00010550"/>
    </source>
</evidence>
<evidence type="ECO:0000256" key="15">
    <source>
        <dbReference type="RuleBase" id="RU003651"/>
    </source>
</evidence>
<comment type="similarity">
    <text evidence="4">In the N-terminal section; belongs to the AAA ATPase family.</text>
</comment>
<keyword evidence="9" id="KW-0378">Hydrolase</keyword>
<keyword evidence="10" id="KW-0862">Zinc</keyword>
<comment type="cofactor">
    <cofactor evidence="1">
        <name>Zn(2+)</name>
        <dbReference type="ChEBI" id="CHEBI:29105"/>
    </cofactor>
</comment>
<evidence type="ECO:0000256" key="2">
    <source>
        <dbReference type="ARBA" id="ARBA00004141"/>
    </source>
</evidence>
<evidence type="ECO:0000256" key="6">
    <source>
        <dbReference type="ARBA" id="ARBA00022692"/>
    </source>
</evidence>
<dbReference type="InterPro" id="IPR000642">
    <property type="entry name" value="Peptidase_M41"/>
</dbReference>
<evidence type="ECO:0000256" key="12">
    <source>
        <dbReference type="ARBA" id="ARBA00022946"/>
    </source>
</evidence>
<keyword evidence="13" id="KW-1133">Transmembrane helix</keyword>
<dbReference type="SMART" id="SM00382">
    <property type="entry name" value="AAA"/>
    <property type="match status" value="1"/>
</dbReference>
<comment type="similarity">
    <text evidence="3">In the C-terminal section; belongs to the peptidase M41 family.</text>
</comment>
<dbReference type="Proteomes" id="UP000688137">
    <property type="component" value="Unassembled WGS sequence"/>
</dbReference>
<comment type="subcellular location">
    <subcellularLocation>
        <location evidence="2">Membrane</location>
        <topology evidence="2">Multi-pass membrane protein</topology>
    </subcellularLocation>
</comment>
<keyword evidence="14" id="KW-0472">Membrane</keyword>
<reference evidence="18" key="1">
    <citation type="submission" date="2021-01" db="EMBL/GenBank/DDBJ databases">
        <authorList>
            <consortium name="Genoscope - CEA"/>
            <person name="William W."/>
        </authorList>
    </citation>
    <scope>NUCLEOTIDE SEQUENCE</scope>
</reference>
<evidence type="ECO:0000259" key="17">
    <source>
        <dbReference type="SMART" id="SM00382"/>
    </source>
</evidence>
<dbReference type="InterPro" id="IPR003593">
    <property type="entry name" value="AAA+_ATPase"/>
</dbReference>
<dbReference type="GO" id="GO:0004176">
    <property type="term" value="F:ATP-dependent peptidase activity"/>
    <property type="evidence" value="ECO:0007669"/>
    <property type="project" value="InterPro"/>
</dbReference>
<evidence type="ECO:0000256" key="5">
    <source>
        <dbReference type="ARBA" id="ARBA00022670"/>
    </source>
</evidence>
<accession>A0A8S1K2F7</accession>
<evidence type="ECO:0000313" key="19">
    <source>
        <dbReference type="Proteomes" id="UP000688137"/>
    </source>
</evidence>
<evidence type="ECO:0000256" key="14">
    <source>
        <dbReference type="ARBA" id="ARBA00023136"/>
    </source>
</evidence>
<dbReference type="CDD" id="cd19501">
    <property type="entry name" value="RecA-like_FtsH"/>
    <property type="match status" value="1"/>
</dbReference>
<dbReference type="GO" id="GO:0005524">
    <property type="term" value="F:ATP binding"/>
    <property type="evidence" value="ECO:0007669"/>
    <property type="project" value="UniProtKB-KW"/>
</dbReference>
<sequence>MKKFNFLKYQFSTLFEYQNLSQRNKLNEYKQGFLISKDFESYYNYIKILSRLKMYDEILQAKSSVPIFKQIQFWREPKNKVIKDWIRQAQDEYYNQNPQDLPLPWFVKYPIIFFISYEVFSTIFDVDIEISLNIIPEEKEVKKTTGFKDVIGIDDYKEELQEVVDFLRNPSKYHESGAKLPKGILLVGRPGTGKTLLARALAEEAGCTFLYKSGAEFDEMFVGVGSSRVRQLFQEARQKQPCIIFIDEIDSIGGSRGGDDPKRYGTINQILTEMDGFRQNEAIIVIGATNMEQSLDAALTRAGRFDKTIHIMLPDIKGRKQLFEYYLKQIKHADIDTQLLARQTTGLTGADIENIVNIAIMNAVKEKRQKALANDFQHAIDRTRMGIRYKLTDQDKILTAYHESGHALINLLTENTVPLDKVTILPRGSALGYTSMVPKEDTLSQTRGNILAAIDVCMGGRAAEDIKFGKDNISSGCGSDLANATAMAYAYVKDLGMGDTLISDAQTSKKFSYLVDLQVKQLLEESYNRVRNKLEQNQQVLSRFAEELLKHETMTADQLKRLL</sequence>
<evidence type="ECO:0000313" key="18">
    <source>
        <dbReference type="EMBL" id="CAD8048709.1"/>
    </source>
</evidence>
<dbReference type="FunFam" id="3.40.50.300:FF:000277">
    <property type="entry name" value="ATP-dependent zinc metalloprotease FtsH"/>
    <property type="match status" value="1"/>
</dbReference>
<evidence type="ECO:0000256" key="13">
    <source>
        <dbReference type="ARBA" id="ARBA00022989"/>
    </source>
</evidence>
<organism evidence="18 19">
    <name type="scientific">Paramecium primaurelia</name>
    <dbReference type="NCBI Taxonomy" id="5886"/>
    <lineage>
        <taxon>Eukaryota</taxon>
        <taxon>Sar</taxon>
        <taxon>Alveolata</taxon>
        <taxon>Ciliophora</taxon>
        <taxon>Intramacronucleata</taxon>
        <taxon>Oligohymenophorea</taxon>
        <taxon>Peniculida</taxon>
        <taxon>Parameciidae</taxon>
        <taxon>Paramecium</taxon>
    </lineage>
</organism>
<keyword evidence="6" id="KW-0812">Transmembrane</keyword>
<dbReference type="GO" id="GO:0004222">
    <property type="term" value="F:metalloendopeptidase activity"/>
    <property type="evidence" value="ECO:0007669"/>
    <property type="project" value="InterPro"/>
</dbReference>
<dbReference type="EMBL" id="CAJJDM010000010">
    <property type="protein sequence ID" value="CAD8048709.1"/>
    <property type="molecule type" value="Genomic_DNA"/>
</dbReference>
<protein>
    <recommendedName>
        <fullName evidence="17">AAA+ ATPase domain-containing protein</fullName>
    </recommendedName>
</protein>
<keyword evidence="8 15" id="KW-0547">Nucleotide-binding</keyword>
<feature type="coiled-coil region" evidence="16">
    <location>
        <begin position="520"/>
        <end position="547"/>
    </location>
</feature>